<reference evidence="3 4" key="1">
    <citation type="submission" date="2017-05" db="EMBL/GenBank/DDBJ databases">
        <title>Vagococcus spp. assemblies.</title>
        <authorList>
            <person name="Gulvik C.A."/>
        </authorList>
    </citation>
    <scope>NUCLEOTIDE SEQUENCE [LARGE SCALE GENOMIC DNA]</scope>
    <source>
        <strain evidence="3 4">CCUG 41755</strain>
    </source>
</reference>
<dbReference type="AlphaFoldDB" id="A0A430A4M7"/>
<evidence type="ECO:0000313" key="3">
    <source>
        <dbReference type="EMBL" id="RSU01691.1"/>
    </source>
</evidence>
<evidence type="ECO:0000313" key="4">
    <source>
        <dbReference type="Proteomes" id="UP000287101"/>
    </source>
</evidence>
<dbReference type="PANTHER" id="PTHR35146:SF1">
    <property type="entry name" value="UPF0178 PROTEIN YAII"/>
    <property type="match status" value="1"/>
</dbReference>
<protein>
    <recommendedName>
        <fullName evidence="2">UPF0178 protein CBF31_10520</fullName>
    </recommendedName>
</protein>
<dbReference type="EMBL" id="NGJY01000005">
    <property type="protein sequence ID" value="RSU01691.1"/>
    <property type="molecule type" value="Genomic_DNA"/>
</dbReference>
<organism evidence="3 4">
    <name type="scientific">Vagococcus fessus</name>
    <dbReference type="NCBI Taxonomy" id="120370"/>
    <lineage>
        <taxon>Bacteria</taxon>
        <taxon>Bacillati</taxon>
        <taxon>Bacillota</taxon>
        <taxon>Bacilli</taxon>
        <taxon>Lactobacillales</taxon>
        <taxon>Enterococcaceae</taxon>
        <taxon>Vagococcus</taxon>
    </lineage>
</organism>
<comment type="similarity">
    <text evidence="1 2">Belongs to the UPF0178 family.</text>
</comment>
<proteinExistence type="inferred from homology"/>
<dbReference type="InterPro" id="IPR003791">
    <property type="entry name" value="UPF0178"/>
</dbReference>
<dbReference type="Proteomes" id="UP000287101">
    <property type="component" value="Unassembled WGS sequence"/>
</dbReference>
<dbReference type="PANTHER" id="PTHR35146">
    <property type="entry name" value="UPF0178 PROTEIN YAII"/>
    <property type="match status" value="1"/>
</dbReference>
<dbReference type="RefSeq" id="WP_126832861.1">
    <property type="nucleotide sequence ID" value="NZ_CBCRYB010000008.1"/>
</dbReference>
<dbReference type="Pfam" id="PF02639">
    <property type="entry name" value="DUF188"/>
    <property type="match status" value="1"/>
</dbReference>
<sequence length="152" mass="17400">MMIFIDGDACPVKKVVMEEAEKYDEKVMIVTSLSHYSEKELPTHVEVVYVDEGADSADFRLVALLKKSDILVTQDYGLASLALPKGVHVCHHTGFEYDSYKIDMMLETRFASAKLRKAGQRTKGPKKFTDEDRQKFRRLLIRLIQNKKESLS</sequence>
<gene>
    <name evidence="3" type="ORF">CBF31_10520</name>
</gene>
<name>A0A430A4M7_9ENTE</name>
<dbReference type="NCBIfam" id="NF001095">
    <property type="entry name" value="PRK00124.1"/>
    <property type="match status" value="1"/>
</dbReference>
<evidence type="ECO:0000256" key="1">
    <source>
        <dbReference type="ARBA" id="ARBA00008522"/>
    </source>
</evidence>
<evidence type="ECO:0000256" key="2">
    <source>
        <dbReference type="HAMAP-Rule" id="MF_00489"/>
    </source>
</evidence>
<dbReference type="OrthoDB" id="9798918at2"/>
<comment type="caution">
    <text evidence="3">The sequence shown here is derived from an EMBL/GenBank/DDBJ whole genome shotgun (WGS) entry which is preliminary data.</text>
</comment>
<accession>A0A430A4M7</accession>
<keyword evidence="4" id="KW-1185">Reference proteome</keyword>
<dbReference type="HAMAP" id="MF_00489">
    <property type="entry name" value="UPF0178"/>
    <property type="match status" value="1"/>
</dbReference>